<proteinExistence type="predicted"/>
<evidence type="ECO:0000313" key="1">
    <source>
        <dbReference type="EMBL" id="EDO11731.1"/>
    </source>
</evidence>
<organism evidence="1 2">
    <name type="scientific">Bacteroides ovatus (strain ATCC 8483 / DSM 1896 / JCM 5824 / BCRC 10623 / CCUG 4943 / NCTC 11153)</name>
    <dbReference type="NCBI Taxonomy" id="411476"/>
    <lineage>
        <taxon>Bacteria</taxon>
        <taxon>Pseudomonadati</taxon>
        <taxon>Bacteroidota</taxon>
        <taxon>Bacteroidia</taxon>
        <taxon>Bacteroidales</taxon>
        <taxon>Bacteroidaceae</taxon>
        <taxon>Bacteroides</taxon>
    </lineage>
</organism>
<dbReference type="AlphaFoldDB" id="A0AAN3A8B2"/>
<dbReference type="EMBL" id="AAXF02000048">
    <property type="protein sequence ID" value="EDO11731.1"/>
    <property type="molecule type" value="Genomic_DNA"/>
</dbReference>
<evidence type="ECO:0000313" key="2">
    <source>
        <dbReference type="Proteomes" id="UP000005475"/>
    </source>
</evidence>
<protein>
    <submittedName>
        <fullName evidence="1">Uncharacterized protein</fullName>
    </submittedName>
</protein>
<name>A0AAN3A8B2_BACO1</name>
<reference evidence="2" key="2">
    <citation type="submission" date="2007-04" db="EMBL/GenBank/DDBJ databases">
        <title>Draft genome sequence of Bacteroides ovatus (ATCC 8483).</title>
        <authorList>
            <person name="Sudarsanam P."/>
            <person name="Ley R."/>
            <person name="Guruge J."/>
            <person name="Turnbaugh P.J."/>
            <person name="Mahowald M."/>
            <person name="Liep D."/>
            <person name="Gordon J."/>
        </authorList>
    </citation>
    <scope>NUCLEOTIDE SEQUENCE [LARGE SCALE GENOMIC DNA]</scope>
    <source>
        <strain evidence="2">ATCC 8483 / DSM 1896 / JCM 5824 / BCRC 10623 / CCUG 4943 / NCTC 11153</strain>
    </source>
</reference>
<gene>
    <name evidence="1" type="ORF">BACOVA_02225</name>
</gene>
<sequence length="57" mass="6447">MKIHSGLTYKNEVVGLFQCRDNAFFKLSDPKVKASLADSLFLAEVTDYLARNLKLLI</sequence>
<accession>A0AAN3A8B2</accession>
<reference evidence="1 2" key="1">
    <citation type="submission" date="2007-03" db="EMBL/GenBank/DDBJ databases">
        <authorList>
            <person name="Fulton L."/>
            <person name="Clifton S."/>
            <person name="Fulton B."/>
            <person name="Xu J."/>
            <person name="Minx P."/>
            <person name="Pepin K.H."/>
            <person name="Johnson M."/>
            <person name="Thiruvilangam P."/>
            <person name="Bhonagiri V."/>
            <person name="Nash W.E."/>
            <person name="Mardis E.R."/>
            <person name="Wilson R.K."/>
        </authorList>
    </citation>
    <scope>NUCLEOTIDE SEQUENCE [LARGE SCALE GENOMIC DNA]</scope>
    <source>
        <strain evidence="2">ATCC 8483 / DSM 1896 / JCM 5824 / BCRC 10623 / CCUG 4943 / NCTC 11153</strain>
    </source>
</reference>
<dbReference type="Proteomes" id="UP000005475">
    <property type="component" value="Unassembled WGS sequence"/>
</dbReference>
<comment type="caution">
    <text evidence="1">The sequence shown here is derived from an EMBL/GenBank/DDBJ whole genome shotgun (WGS) entry which is preliminary data.</text>
</comment>